<gene>
    <name evidence="2" type="ORF">BN1708_001688</name>
</gene>
<keyword evidence="1" id="KW-0732">Signal</keyword>
<evidence type="ECO:0000313" key="2">
    <source>
        <dbReference type="EMBL" id="CRK39484.1"/>
    </source>
</evidence>
<keyword evidence="3" id="KW-1185">Reference proteome</keyword>
<evidence type="ECO:0000256" key="1">
    <source>
        <dbReference type="SAM" id="SignalP"/>
    </source>
</evidence>
<dbReference type="Proteomes" id="UP000044602">
    <property type="component" value="Unassembled WGS sequence"/>
</dbReference>
<name>A0A0G4MZC8_VERLO</name>
<protein>
    <recommendedName>
        <fullName evidence="4">SMB domain-containing protein</fullName>
    </recommendedName>
</protein>
<dbReference type="AlphaFoldDB" id="A0A0G4MZC8"/>
<feature type="chain" id="PRO_5002567792" description="SMB domain-containing protein" evidence="1">
    <location>
        <begin position="18"/>
        <end position="81"/>
    </location>
</feature>
<dbReference type="EMBL" id="CVQH01025860">
    <property type="protein sequence ID" value="CRK39484.1"/>
    <property type="molecule type" value="Genomic_DNA"/>
</dbReference>
<accession>A0A0G4MZC8</accession>
<feature type="signal peptide" evidence="1">
    <location>
        <begin position="1"/>
        <end position="17"/>
    </location>
</feature>
<reference evidence="2 3" key="1">
    <citation type="submission" date="2015-05" db="EMBL/GenBank/DDBJ databases">
        <authorList>
            <person name="Wang D.B."/>
            <person name="Wang M."/>
        </authorList>
    </citation>
    <scope>NUCLEOTIDE SEQUENCE [LARGE SCALE GENOMIC DNA]</scope>
    <source>
        <strain evidence="2">VL1</strain>
    </source>
</reference>
<evidence type="ECO:0008006" key="4">
    <source>
        <dbReference type="Google" id="ProtNLM"/>
    </source>
</evidence>
<proteinExistence type="predicted"/>
<sequence length="81" mass="8713">MQISIIILTTLAGICLGTPGLKARDIRELQGRQTCAIPNLGCYNNGDCCGGLSCDFSESCCLPDFDDSEFGKRQNCGCCRK</sequence>
<organism evidence="2 3">
    <name type="scientific">Verticillium longisporum</name>
    <name type="common">Verticillium dahliae var. longisporum</name>
    <dbReference type="NCBI Taxonomy" id="100787"/>
    <lineage>
        <taxon>Eukaryota</taxon>
        <taxon>Fungi</taxon>
        <taxon>Dikarya</taxon>
        <taxon>Ascomycota</taxon>
        <taxon>Pezizomycotina</taxon>
        <taxon>Sordariomycetes</taxon>
        <taxon>Hypocreomycetidae</taxon>
        <taxon>Glomerellales</taxon>
        <taxon>Plectosphaerellaceae</taxon>
        <taxon>Verticillium</taxon>
    </lineage>
</organism>
<evidence type="ECO:0000313" key="3">
    <source>
        <dbReference type="Proteomes" id="UP000044602"/>
    </source>
</evidence>